<comment type="caution">
    <text evidence="4">The sequence shown here is derived from an EMBL/GenBank/DDBJ whole genome shotgun (WGS) entry which is preliminary data.</text>
</comment>
<evidence type="ECO:0000256" key="1">
    <source>
        <dbReference type="ARBA" id="ARBA00022574"/>
    </source>
</evidence>
<keyword evidence="5" id="KW-1185">Reference proteome</keyword>
<dbReference type="Proteomes" id="UP001061958">
    <property type="component" value="Unassembled WGS sequence"/>
</dbReference>
<dbReference type="PANTHER" id="PTHR19854">
    <property type="entry name" value="TRANSDUCIN BETA-LIKE 3"/>
    <property type="match status" value="1"/>
</dbReference>
<dbReference type="SMART" id="SM00320">
    <property type="entry name" value="WD40"/>
    <property type="match status" value="4"/>
</dbReference>
<dbReference type="EMBL" id="BQMJ01000065">
    <property type="protein sequence ID" value="GJQ15178.1"/>
    <property type="molecule type" value="Genomic_DNA"/>
</dbReference>
<dbReference type="PANTHER" id="PTHR19854:SF1">
    <property type="entry name" value="GUANINE NUCLEOTIDE-BINDING PROTEIN SUBUNIT BETA-LIKE PROTEIN 1"/>
    <property type="match status" value="1"/>
</dbReference>
<keyword evidence="2" id="KW-0677">Repeat</keyword>
<evidence type="ECO:0000313" key="4">
    <source>
        <dbReference type="EMBL" id="GJQ15178.1"/>
    </source>
</evidence>
<dbReference type="InterPro" id="IPR001680">
    <property type="entry name" value="WD40_rpt"/>
</dbReference>
<dbReference type="SUPFAM" id="SSF50978">
    <property type="entry name" value="WD40 repeat-like"/>
    <property type="match status" value="1"/>
</dbReference>
<protein>
    <submittedName>
        <fullName evidence="4">Uncharacterized protein</fullName>
    </submittedName>
</protein>
<reference evidence="4" key="1">
    <citation type="journal article" date="2022" name="Proc. Natl. Acad. Sci. U.S.A.">
        <title>Life cycle and functional genomics of the unicellular red alga Galdieria for elucidating algal and plant evolution and industrial use.</title>
        <authorList>
            <person name="Hirooka S."/>
            <person name="Itabashi T."/>
            <person name="Ichinose T.M."/>
            <person name="Onuma R."/>
            <person name="Fujiwara T."/>
            <person name="Yamashita S."/>
            <person name="Jong L.W."/>
            <person name="Tomita R."/>
            <person name="Iwane A.H."/>
            <person name="Miyagishima S.Y."/>
        </authorList>
    </citation>
    <scope>NUCLEOTIDE SEQUENCE</scope>
    <source>
        <strain evidence="4">NBRC 102759</strain>
    </source>
</reference>
<keyword evidence="1 3" id="KW-0853">WD repeat</keyword>
<dbReference type="InterPro" id="IPR036322">
    <property type="entry name" value="WD40_repeat_dom_sf"/>
</dbReference>
<name>A0A9C7Q2B0_9RHOD</name>
<reference evidence="4" key="2">
    <citation type="submission" date="2022-01" db="EMBL/GenBank/DDBJ databases">
        <authorList>
            <person name="Hirooka S."/>
            <person name="Miyagishima S.Y."/>
        </authorList>
    </citation>
    <scope>NUCLEOTIDE SEQUENCE</scope>
    <source>
        <strain evidence="4">NBRC 102759</strain>
    </source>
</reference>
<accession>A0A9C7Q2B0</accession>
<feature type="repeat" description="WD" evidence="3">
    <location>
        <begin position="293"/>
        <end position="334"/>
    </location>
</feature>
<feature type="repeat" description="WD" evidence="3">
    <location>
        <begin position="12"/>
        <end position="46"/>
    </location>
</feature>
<sequence length="343" mass="38764">MSTNLLLPQATLRGHLEGVSALQFWNDNRYLVSGDYSGKLKLWNINERVPSWTDEKTHPNTAIMEVYPSPFALESFYSQDKKGLVVQWKCFAGDLVVTSRSKDTVHLEASQKFQVGYSGISRSSMFHNLLAVARSMPTDSLAIYDVSTSGSLEKPIMSFAYNETVRCGFCTLVGFLNEQVVMTLHEDGSIKLWSLSRQEMIQHLKFASYTLLSYDKYFHSTHLKVLIGGTHKTLGLFEFDGQMLKEEECCPLKKGGIGDMTVRDDQRILAVAHWDNKVRLYEMANQLRQLATLPHNNQSVHRIQYAPQDSLLACGTSDGRIYLWNIYPNNTQTNSPSSDVVAD</sequence>
<proteinExistence type="predicted"/>
<dbReference type="InterPro" id="IPR015943">
    <property type="entry name" value="WD40/YVTN_repeat-like_dom_sf"/>
</dbReference>
<dbReference type="PROSITE" id="PS50294">
    <property type="entry name" value="WD_REPEATS_REGION"/>
    <property type="match status" value="2"/>
</dbReference>
<organism evidence="4 5">
    <name type="scientific">Galdieria partita</name>
    <dbReference type="NCBI Taxonomy" id="83374"/>
    <lineage>
        <taxon>Eukaryota</taxon>
        <taxon>Rhodophyta</taxon>
        <taxon>Bangiophyceae</taxon>
        <taxon>Galdieriales</taxon>
        <taxon>Galdieriaceae</taxon>
        <taxon>Galdieria</taxon>
    </lineage>
</organism>
<evidence type="ECO:0000256" key="2">
    <source>
        <dbReference type="ARBA" id="ARBA00022737"/>
    </source>
</evidence>
<gene>
    <name evidence="4" type="ORF">GpartN1_g6969.t1</name>
</gene>
<dbReference type="OrthoDB" id="7668193at2759"/>
<evidence type="ECO:0000313" key="5">
    <source>
        <dbReference type="Proteomes" id="UP001061958"/>
    </source>
</evidence>
<dbReference type="Gene3D" id="2.130.10.10">
    <property type="entry name" value="YVTN repeat-like/Quinoprotein amine dehydrogenase"/>
    <property type="match status" value="2"/>
</dbReference>
<dbReference type="AlphaFoldDB" id="A0A9C7Q2B0"/>
<dbReference type="Pfam" id="PF00400">
    <property type="entry name" value="WD40"/>
    <property type="match status" value="2"/>
</dbReference>
<dbReference type="PROSITE" id="PS50082">
    <property type="entry name" value="WD_REPEATS_2"/>
    <property type="match status" value="2"/>
</dbReference>
<evidence type="ECO:0000256" key="3">
    <source>
        <dbReference type="PROSITE-ProRule" id="PRU00221"/>
    </source>
</evidence>